<organism evidence="2 3">
    <name type="scientific">Niabella ginsenosidivorans</name>
    <dbReference type="NCBI Taxonomy" id="1176587"/>
    <lineage>
        <taxon>Bacteria</taxon>
        <taxon>Pseudomonadati</taxon>
        <taxon>Bacteroidota</taxon>
        <taxon>Chitinophagia</taxon>
        <taxon>Chitinophagales</taxon>
        <taxon>Chitinophagaceae</taxon>
        <taxon>Niabella</taxon>
    </lineage>
</organism>
<reference evidence="2 3" key="1">
    <citation type="submission" date="2016-05" db="EMBL/GenBank/DDBJ databases">
        <title>Niabella ginsenosidivorans BS26 whole genome sequencing.</title>
        <authorList>
            <person name="Im W.T."/>
            <person name="Siddiqi M.Z."/>
        </authorList>
    </citation>
    <scope>NUCLEOTIDE SEQUENCE [LARGE SCALE GENOMIC DNA]</scope>
    <source>
        <strain evidence="2 3">BS26</strain>
    </source>
</reference>
<accession>A0A1A9I9J3</accession>
<dbReference type="PANTHER" id="PTHR21666:SF270">
    <property type="entry name" value="MUREIN HYDROLASE ACTIVATOR ENVC"/>
    <property type="match status" value="1"/>
</dbReference>
<protein>
    <recommendedName>
        <fullName evidence="1">M23ase beta-sheet core domain-containing protein</fullName>
    </recommendedName>
</protein>
<sequence length="180" mass="20754">MKNPLRKETHLLQKGKIIDTTSYIYDLPYPKGVMHTLVQGYFTHFTHKRRAALDFKMPIGSAVCAARDGIVIKTKSNGNRGGIKSADRPYANYIIIRHADSTQAGYWHLQRNGVLVHVGDRVKKGQMIAYSGNTGYTYFPHLHFIVWAFDKNGRFRQVPTRFRTKNGPRYLRAIRRYTNP</sequence>
<proteinExistence type="predicted"/>
<dbReference type="PANTHER" id="PTHR21666">
    <property type="entry name" value="PEPTIDASE-RELATED"/>
    <property type="match status" value="1"/>
</dbReference>
<dbReference type="InterPro" id="IPR016047">
    <property type="entry name" value="M23ase_b-sheet_dom"/>
</dbReference>
<evidence type="ECO:0000313" key="3">
    <source>
        <dbReference type="Proteomes" id="UP000077667"/>
    </source>
</evidence>
<gene>
    <name evidence="2" type="ORF">A8C56_22250</name>
</gene>
<dbReference type="InterPro" id="IPR050570">
    <property type="entry name" value="Cell_wall_metabolism_enzyme"/>
</dbReference>
<feature type="domain" description="M23ase beta-sheet core" evidence="1">
    <location>
        <begin position="51"/>
        <end position="148"/>
    </location>
</feature>
<keyword evidence="3" id="KW-1185">Reference proteome</keyword>
<dbReference type="Proteomes" id="UP000077667">
    <property type="component" value="Chromosome"/>
</dbReference>
<dbReference type="Pfam" id="PF01551">
    <property type="entry name" value="Peptidase_M23"/>
    <property type="match status" value="1"/>
</dbReference>
<dbReference type="InterPro" id="IPR011055">
    <property type="entry name" value="Dup_hybrid_motif"/>
</dbReference>
<evidence type="ECO:0000259" key="1">
    <source>
        <dbReference type="Pfam" id="PF01551"/>
    </source>
</evidence>
<name>A0A1A9I9J3_9BACT</name>
<dbReference type="SUPFAM" id="SSF51261">
    <property type="entry name" value="Duplicated hybrid motif"/>
    <property type="match status" value="1"/>
</dbReference>
<dbReference type="Gene3D" id="2.70.70.10">
    <property type="entry name" value="Glucose Permease (Domain IIA)"/>
    <property type="match status" value="1"/>
</dbReference>
<evidence type="ECO:0000313" key="2">
    <source>
        <dbReference type="EMBL" id="ANH83341.1"/>
    </source>
</evidence>
<dbReference type="EMBL" id="CP015772">
    <property type="protein sequence ID" value="ANH83341.1"/>
    <property type="molecule type" value="Genomic_DNA"/>
</dbReference>
<dbReference type="KEGG" id="nia:A8C56_22250"/>
<dbReference type="GO" id="GO:0004222">
    <property type="term" value="F:metalloendopeptidase activity"/>
    <property type="evidence" value="ECO:0007669"/>
    <property type="project" value="TreeGrafter"/>
</dbReference>
<dbReference type="AlphaFoldDB" id="A0A1A9I9J3"/>
<dbReference type="CDD" id="cd12797">
    <property type="entry name" value="M23_peptidase"/>
    <property type="match status" value="1"/>
</dbReference>
<dbReference type="STRING" id="1176587.A8C56_22250"/>
<dbReference type="RefSeq" id="WP_067760810.1">
    <property type="nucleotide sequence ID" value="NZ_CP015772.1"/>
</dbReference>